<name>A0A1G6BQF4_9BACT</name>
<comment type="subcellular location">
    <subcellularLocation>
        <location evidence="1 9">Cell membrane</location>
        <topology evidence="1 9">Multi-pass membrane protein</topology>
    </subcellularLocation>
</comment>
<dbReference type="HAMAP" id="MF_01148">
    <property type="entry name" value="Lnt"/>
    <property type="match status" value="1"/>
</dbReference>
<evidence type="ECO:0000256" key="9">
    <source>
        <dbReference type="HAMAP-Rule" id="MF_01148"/>
    </source>
</evidence>
<comment type="pathway">
    <text evidence="9">Protein modification; lipoprotein biosynthesis (N-acyl transfer).</text>
</comment>
<evidence type="ECO:0000256" key="8">
    <source>
        <dbReference type="ARBA" id="ARBA00023315"/>
    </source>
</evidence>
<dbReference type="PANTHER" id="PTHR38686">
    <property type="entry name" value="APOLIPOPROTEIN N-ACYLTRANSFERASE"/>
    <property type="match status" value="1"/>
</dbReference>
<dbReference type="GO" id="GO:0005886">
    <property type="term" value="C:plasma membrane"/>
    <property type="evidence" value="ECO:0007669"/>
    <property type="project" value="UniProtKB-SubCell"/>
</dbReference>
<dbReference type="InterPro" id="IPR004563">
    <property type="entry name" value="Apolipo_AcylTrfase"/>
</dbReference>
<comment type="function">
    <text evidence="9">Catalyzes the phospholipid dependent N-acylation of the N-terminal cysteine of apolipoprotein, the last step in lipoprotein maturation.</text>
</comment>
<evidence type="ECO:0000313" key="12">
    <source>
        <dbReference type="Proteomes" id="UP000198771"/>
    </source>
</evidence>
<comment type="catalytic activity">
    <reaction evidence="9">
        <text>N-terminal S-1,2-diacyl-sn-glyceryl-L-cysteinyl-[lipoprotein] + a glycerophospholipid = N-acyl-S-1,2-diacyl-sn-glyceryl-L-cysteinyl-[lipoprotein] + a 2-acyl-sn-glycero-3-phospholipid + H(+)</text>
        <dbReference type="Rhea" id="RHEA:48228"/>
        <dbReference type="Rhea" id="RHEA-COMP:14681"/>
        <dbReference type="Rhea" id="RHEA-COMP:14684"/>
        <dbReference type="ChEBI" id="CHEBI:15378"/>
        <dbReference type="ChEBI" id="CHEBI:136912"/>
        <dbReference type="ChEBI" id="CHEBI:140656"/>
        <dbReference type="ChEBI" id="CHEBI:140657"/>
        <dbReference type="ChEBI" id="CHEBI:140660"/>
        <dbReference type="EC" id="2.3.1.269"/>
    </reaction>
</comment>
<dbReference type="InterPro" id="IPR003010">
    <property type="entry name" value="C-N_Hydrolase"/>
</dbReference>
<feature type="transmembrane region" description="Helical" evidence="9">
    <location>
        <begin position="51"/>
        <end position="72"/>
    </location>
</feature>
<dbReference type="NCBIfam" id="TIGR00546">
    <property type="entry name" value="lnt"/>
    <property type="match status" value="1"/>
</dbReference>
<sequence>MLTPVLISLLGAWFGHANPVSHIPGVVFLFPAVLIWLGLRETTPRAAFRSGWICGSIAFAACLYWVFIPVHVHGGLHWILALPCPLLLGMYLGLYSGLFSALIRWMHPTLPPVALALGAGVLWGALEMAQGTLFTGFSWLTLPAAMAPWPVAVQPLALVGEYWLSAIFVTCTAWLMLSFRSRRCLILGVSSILLLILYGATTVNSPLPEGERIRVALVQGNIDQSLKWNPEFQEATILEYLQLTRKEMSSQPDLVIWPETAIPFYLQEENALSRQVRDFVRTNRFTLLTGAPRYQVDLLTGEISYANSAFLLNPNGETIAVYDKEHLVPFGEYVPLSSLFPFISRLAHGDGEFVPGNNPEPLRMDWLALGMLICYEAIFPGLSQERIRAGANLLVNISNDAWFGHSSAPRQHLHQAVLRAVEQGRYLVRSTNTGITAVVDPRGRRLESGTLFQRLTLSYPDIRLLDEKTLFHRHYSLFRWSLPGAALLVMIIVWWAGRGRPIKNH</sequence>
<accession>A0A1G6BQF4</accession>
<dbReference type="AlphaFoldDB" id="A0A1G6BQF4"/>
<evidence type="ECO:0000256" key="7">
    <source>
        <dbReference type="ARBA" id="ARBA00023136"/>
    </source>
</evidence>
<evidence type="ECO:0000256" key="4">
    <source>
        <dbReference type="ARBA" id="ARBA00022679"/>
    </source>
</evidence>
<keyword evidence="4 9" id="KW-0808">Transferase</keyword>
<proteinExistence type="inferred from homology"/>
<dbReference type="Pfam" id="PF20154">
    <property type="entry name" value="LNT_N"/>
    <property type="match status" value="1"/>
</dbReference>
<dbReference type="GO" id="GO:0042158">
    <property type="term" value="P:lipoprotein biosynthetic process"/>
    <property type="evidence" value="ECO:0007669"/>
    <property type="project" value="UniProtKB-UniRule"/>
</dbReference>
<dbReference type="PANTHER" id="PTHR38686:SF1">
    <property type="entry name" value="APOLIPOPROTEIN N-ACYLTRANSFERASE"/>
    <property type="match status" value="1"/>
</dbReference>
<keyword evidence="6 9" id="KW-1133">Transmembrane helix</keyword>
<dbReference type="Pfam" id="PF00795">
    <property type="entry name" value="CN_hydrolase"/>
    <property type="match status" value="1"/>
</dbReference>
<dbReference type="STRING" id="617002.SAMN05660653_01116"/>
<keyword evidence="3 9" id="KW-1003">Cell membrane</keyword>
<dbReference type="SUPFAM" id="SSF56317">
    <property type="entry name" value="Carbon-nitrogen hydrolase"/>
    <property type="match status" value="1"/>
</dbReference>
<feature type="transmembrane region" description="Helical" evidence="9">
    <location>
        <begin position="115"/>
        <end position="140"/>
    </location>
</feature>
<dbReference type="CDD" id="cd07571">
    <property type="entry name" value="ALP_N-acyl_transferase"/>
    <property type="match status" value="1"/>
</dbReference>
<dbReference type="UniPathway" id="UPA00666"/>
<keyword evidence="11" id="KW-0449">Lipoprotein</keyword>
<reference evidence="11 12" key="1">
    <citation type="submission" date="2016-10" db="EMBL/GenBank/DDBJ databases">
        <authorList>
            <person name="de Groot N.N."/>
        </authorList>
    </citation>
    <scope>NUCLEOTIDE SEQUENCE [LARGE SCALE GENOMIC DNA]</scope>
    <source>
        <strain evidence="11 12">ASO4-2</strain>
    </source>
</reference>
<dbReference type="InterPro" id="IPR045378">
    <property type="entry name" value="LNT_N"/>
</dbReference>
<organism evidence="11 12">
    <name type="scientific">Desulfonatronum thiosulfatophilum</name>
    <dbReference type="NCBI Taxonomy" id="617002"/>
    <lineage>
        <taxon>Bacteria</taxon>
        <taxon>Pseudomonadati</taxon>
        <taxon>Thermodesulfobacteriota</taxon>
        <taxon>Desulfovibrionia</taxon>
        <taxon>Desulfovibrionales</taxon>
        <taxon>Desulfonatronaceae</taxon>
        <taxon>Desulfonatronum</taxon>
    </lineage>
</organism>
<keyword evidence="5 9" id="KW-0812">Transmembrane</keyword>
<dbReference type="PROSITE" id="PS50263">
    <property type="entry name" value="CN_HYDROLASE"/>
    <property type="match status" value="1"/>
</dbReference>
<dbReference type="InterPro" id="IPR036526">
    <property type="entry name" value="C-N_Hydrolase_sf"/>
</dbReference>
<dbReference type="GO" id="GO:0016410">
    <property type="term" value="F:N-acyltransferase activity"/>
    <property type="evidence" value="ECO:0007669"/>
    <property type="project" value="UniProtKB-UniRule"/>
</dbReference>
<evidence type="ECO:0000256" key="1">
    <source>
        <dbReference type="ARBA" id="ARBA00004651"/>
    </source>
</evidence>
<keyword evidence="12" id="KW-1185">Reference proteome</keyword>
<dbReference type="OrthoDB" id="9804277at2"/>
<evidence type="ECO:0000256" key="2">
    <source>
        <dbReference type="ARBA" id="ARBA00010065"/>
    </source>
</evidence>
<gene>
    <name evidence="9" type="primary">lnt</name>
    <name evidence="11" type="ORF">SAMN05660653_01116</name>
</gene>
<keyword evidence="7 9" id="KW-0472">Membrane</keyword>
<dbReference type="EMBL" id="FMXO01000005">
    <property type="protein sequence ID" value="SDB22856.1"/>
    <property type="molecule type" value="Genomic_DNA"/>
</dbReference>
<dbReference type="Proteomes" id="UP000198771">
    <property type="component" value="Unassembled WGS sequence"/>
</dbReference>
<feature type="transmembrane region" description="Helical" evidence="9">
    <location>
        <begin position="20"/>
        <end position="39"/>
    </location>
</feature>
<evidence type="ECO:0000256" key="3">
    <source>
        <dbReference type="ARBA" id="ARBA00022475"/>
    </source>
</evidence>
<feature type="transmembrane region" description="Helical" evidence="9">
    <location>
        <begin position="160"/>
        <end position="177"/>
    </location>
</feature>
<evidence type="ECO:0000259" key="10">
    <source>
        <dbReference type="PROSITE" id="PS50263"/>
    </source>
</evidence>
<protein>
    <recommendedName>
        <fullName evidence="9">Apolipoprotein N-acyltransferase</fullName>
        <shortName evidence="9">ALP N-acyltransferase</shortName>
        <ecNumber evidence="9">2.3.1.269</ecNumber>
    </recommendedName>
</protein>
<feature type="transmembrane region" description="Helical" evidence="9">
    <location>
        <begin position="477"/>
        <end position="497"/>
    </location>
</feature>
<evidence type="ECO:0000313" key="11">
    <source>
        <dbReference type="EMBL" id="SDB22856.1"/>
    </source>
</evidence>
<comment type="similarity">
    <text evidence="2 9">Belongs to the CN hydrolase family. Apolipoprotein N-acyltransferase subfamily.</text>
</comment>
<feature type="transmembrane region" description="Helical" evidence="9">
    <location>
        <begin position="78"/>
        <end position="103"/>
    </location>
</feature>
<evidence type="ECO:0000256" key="5">
    <source>
        <dbReference type="ARBA" id="ARBA00022692"/>
    </source>
</evidence>
<dbReference type="Gene3D" id="3.60.110.10">
    <property type="entry name" value="Carbon-nitrogen hydrolase"/>
    <property type="match status" value="1"/>
</dbReference>
<feature type="domain" description="CN hydrolase" evidence="10">
    <location>
        <begin position="218"/>
        <end position="464"/>
    </location>
</feature>
<evidence type="ECO:0000256" key="6">
    <source>
        <dbReference type="ARBA" id="ARBA00022989"/>
    </source>
</evidence>
<dbReference type="EC" id="2.3.1.269" evidence="9"/>
<dbReference type="RefSeq" id="WP_092118356.1">
    <property type="nucleotide sequence ID" value="NZ_FMXO01000005.1"/>
</dbReference>
<keyword evidence="8 9" id="KW-0012">Acyltransferase</keyword>
<feature type="transmembrane region" description="Helical" evidence="9">
    <location>
        <begin position="184"/>
        <end position="201"/>
    </location>
</feature>